<organism evidence="1 2">
    <name type="scientific">Achromobacter spanius</name>
    <dbReference type="NCBI Taxonomy" id="217203"/>
    <lineage>
        <taxon>Bacteria</taxon>
        <taxon>Pseudomonadati</taxon>
        <taxon>Pseudomonadota</taxon>
        <taxon>Betaproteobacteria</taxon>
        <taxon>Burkholderiales</taxon>
        <taxon>Alcaligenaceae</taxon>
        <taxon>Achromobacter</taxon>
    </lineage>
</organism>
<protein>
    <submittedName>
        <fullName evidence="1">Type II toxin-antitoxin system RelE/ParE family toxin</fullName>
    </submittedName>
</protein>
<gene>
    <name evidence="1" type="ORF">N5D93_04200</name>
</gene>
<dbReference type="InterPro" id="IPR009387">
    <property type="entry name" value="HigB-2"/>
</dbReference>
<dbReference type="AlphaFoldDB" id="A0AA42LHG9"/>
<dbReference type="RefSeq" id="WP_100856161.1">
    <property type="nucleotide sequence ID" value="NZ_JAOCDZ010000002.1"/>
</dbReference>
<name>A0AA42LHG9_9BURK</name>
<dbReference type="Pfam" id="PF06296">
    <property type="entry name" value="RelE"/>
    <property type="match status" value="1"/>
</dbReference>
<sequence>MPKRARIFKTASFSTESRRAGITDDELRRVAAELFRGVGNTNLGGGVRKARLGNGNYRAILLKSRGVWLIFVYLYNKQDDKNISEKVLKGFKKLAADFKRMPQQAFEALIANGTLVEMSEND</sequence>
<dbReference type="Proteomes" id="UP001161094">
    <property type="component" value="Unassembled WGS sequence"/>
</dbReference>
<dbReference type="EMBL" id="JAOCDZ010000002">
    <property type="protein sequence ID" value="MDH0734998.1"/>
    <property type="molecule type" value="Genomic_DNA"/>
</dbReference>
<comment type="caution">
    <text evidence="1">The sequence shown here is derived from an EMBL/GenBank/DDBJ whole genome shotgun (WGS) entry which is preliminary data.</text>
</comment>
<evidence type="ECO:0000313" key="1">
    <source>
        <dbReference type="EMBL" id="MDH0734998.1"/>
    </source>
</evidence>
<accession>A0AA42LHG9</accession>
<reference evidence="1" key="1">
    <citation type="submission" date="2022-09" db="EMBL/GenBank/DDBJ databases">
        <title>Intensive care unit water sources are persistently colonized with multi-drug resistant bacteria and are the site of extensive horizontal gene transfer of antibiotic resistance genes.</title>
        <authorList>
            <person name="Diorio-Toth L."/>
        </authorList>
    </citation>
    <scope>NUCLEOTIDE SEQUENCE</scope>
    <source>
        <strain evidence="1">GD03843</strain>
    </source>
</reference>
<dbReference type="KEGG" id="asw:CVS48_21185"/>
<proteinExistence type="predicted"/>
<evidence type="ECO:0000313" key="2">
    <source>
        <dbReference type="Proteomes" id="UP001161094"/>
    </source>
</evidence>